<keyword evidence="1" id="KW-0677">Repeat</keyword>
<keyword evidence="2" id="KW-0802">TPR repeat</keyword>
<dbReference type="Gene3D" id="1.25.40.10">
    <property type="entry name" value="Tetratricopeptide repeat domain"/>
    <property type="match status" value="1"/>
</dbReference>
<dbReference type="PANTHER" id="PTHR45641">
    <property type="entry name" value="TETRATRICOPEPTIDE REPEAT PROTEIN (AFU_ORTHOLOGUE AFUA_6G03870)"/>
    <property type="match status" value="1"/>
</dbReference>
<sequence>MLRAQGDLAGARDAFERSSNILAKVHGTEEHADVAASLYELGGVLTAQNDLTGARQALERSSNILAKVHGTEEHADVAALLCHRAAILEAEGQLEQAATSYRGVLAIQEKYYGTLDQCHSAAIEVALAMLLVRLDREDEACELLSHAVGVLIEQVPNHPFLEQLRALTLEQPG</sequence>
<dbReference type="Proteomes" id="UP000075502">
    <property type="component" value="Unassembled WGS sequence"/>
</dbReference>
<dbReference type="AlphaFoldDB" id="A0A150TCE3"/>
<evidence type="ECO:0000256" key="1">
    <source>
        <dbReference type="ARBA" id="ARBA00022737"/>
    </source>
</evidence>
<evidence type="ECO:0008006" key="5">
    <source>
        <dbReference type="Google" id="ProtNLM"/>
    </source>
</evidence>
<gene>
    <name evidence="3" type="ORF">BE21_55105</name>
</gene>
<evidence type="ECO:0000313" key="3">
    <source>
        <dbReference type="EMBL" id="KYG02291.1"/>
    </source>
</evidence>
<dbReference type="InterPro" id="IPR011990">
    <property type="entry name" value="TPR-like_helical_dom_sf"/>
</dbReference>
<protein>
    <recommendedName>
        <fullName evidence="5">MalT-like TPR region domain-containing protein</fullName>
    </recommendedName>
</protein>
<comment type="caution">
    <text evidence="3">The sequence shown here is derived from an EMBL/GenBank/DDBJ whole genome shotgun (WGS) entry which is preliminary data.</text>
</comment>
<organism evidence="3 4">
    <name type="scientific">Sorangium cellulosum</name>
    <name type="common">Polyangium cellulosum</name>
    <dbReference type="NCBI Taxonomy" id="56"/>
    <lineage>
        <taxon>Bacteria</taxon>
        <taxon>Pseudomonadati</taxon>
        <taxon>Myxococcota</taxon>
        <taxon>Polyangia</taxon>
        <taxon>Polyangiales</taxon>
        <taxon>Polyangiaceae</taxon>
        <taxon>Sorangium</taxon>
    </lineage>
</organism>
<name>A0A150TCE3_SORCE</name>
<dbReference type="EMBL" id="JEME01003121">
    <property type="protein sequence ID" value="KYG02291.1"/>
    <property type="molecule type" value="Genomic_DNA"/>
</dbReference>
<dbReference type="SUPFAM" id="SSF48452">
    <property type="entry name" value="TPR-like"/>
    <property type="match status" value="1"/>
</dbReference>
<reference evidence="3 4" key="1">
    <citation type="submission" date="2014-02" db="EMBL/GenBank/DDBJ databases">
        <title>The small core and large imbalanced accessory genome model reveals a collaborative survival strategy of Sorangium cellulosum strains in nature.</title>
        <authorList>
            <person name="Han K."/>
            <person name="Peng R."/>
            <person name="Blom J."/>
            <person name="Li Y.-Z."/>
        </authorList>
    </citation>
    <scope>NUCLEOTIDE SEQUENCE [LARGE SCALE GENOMIC DNA]</scope>
    <source>
        <strain evidence="3 4">So0007-03</strain>
    </source>
</reference>
<dbReference type="PANTHER" id="PTHR45641:SF19">
    <property type="entry name" value="NEPHROCYSTIN-3"/>
    <property type="match status" value="1"/>
</dbReference>
<accession>A0A150TCE3</accession>
<evidence type="ECO:0000313" key="4">
    <source>
        <dbReference type="Proteomes" id="UP000075502"/>
    </source>
</evidence>
<dbReference type="Pfam" id="PF13424">
    <property type="entry name" value="TPR_12"/>
    <property type="match status" value="1"/>
</dbReference>
<evidence type="ECO:0000256" key="2">
    <source>
        <dbReference type="ARBA" id="ARBA00022803"/>
    </source>
</evidence>
<proteinExistence type="predicted"/>